<feature type="non-terminal residue" evidence="2">
    <location>
        <position position="511"/>
    </location>
</feature>
<evidence type="ECO:0008006" key="4">
    <source>
        <dbReference type="Google" id="ProtNLM"/>
    </source>
</evidence>
<keyword evidence="1" id="KW-0732">Signal</keyword>
<dbReference type="InParanoid" id="C5KF89"/>
<dbReference type="OrthoDB" id="21330at2759"/>
<accession>C5KF89</accession>
<feature type="chain" id="PRO_5002954323" description="Prolyl 4-hydroxylase alpha subunit domain-containing protein" evidence="1">
    <location>
        <begin position="18"/>
        <end position="511"/>
    </location>
</feature>
<reference evidence="2 3" key="1">
    <citation type="submission" date="2008-07" db="EMBL/GenBank/DDBJ databases">
        <authorList>
            <person name="El-Sayed N."/>
            <person name="Caler E."/>
            <person name="Inman J."/>
            <person name="Amedeo P."/>
            <person name="Hass B."/>
            <person name="Wortman J."/>
        </authorList>
    </citation>
    <scope>NUCLEOTIDE SEQUENCE [LARGE SCALE GENOMIC DNA]</scope>
    <source>
        <strain evidence="3">ATCC 50983 / TXsc</strain>
    </source>
</reference>
<protein>
    <recommendedName>
        <fullName evidence="4">Prolyl 4-hydroxylase alpha subunit domain-containing protein</fullName>
    </recommendedName>
</protein>
<keyword evidence="3" id="KW-1185">Reference proteome</keyword>
<dbReference type="RefSeq" id="XP_002785095.1">
    <property type="nucleotide sequence ID" value="XM_002785049.1"/>
</dbReference>
<dbReference type="OMA" id="FHERTSY"/>
<feature type="signal peptide" evidence="1">
    <location>
        <begin position="1"/>
        <end position="17"/>
    </location>
</feature>
<organism evidence="3">
    <name type="scientific">Perkinsus marinus (strain ATCC 50983 / TXsc)</name>
    <dbReference type="NCBI Taxonomy" id="423536"/>
    <lineage>
        <taxon>Eukaryota</taxon>
        <taxon>Sar</taxon>
        <taxon>Alveolata</taxon>
        <taxon>Perkinsozoa</taxon>
        <taxon>Perkinsea</taxon>
        <taxon>Perkinsida</taxon>
        <taxon>Perkinsidae</taxon>
        <taxon>Perkinsus</taxon>
    </lineage>
</organism>
<dbReference type="GeneID" id="9052896"/>
<evidence type="ECO:0000313" key="2">
    <source>
        <dbReference type="EMBL" id="EER16891.1"/>
    </source>
</evidence>
<evidence type="ECO:0000256" key="1">
    <source>
        <dbReference type="SAM" id="SignalP"/>
    </source>
</evidence>
<dbReference type="EMBL" id="GG672691">
    <property type="protein sequence ID" value="EER16891.1"/>
    <property type="molecule type" value="Genomic_DNA"/>
</dbReference>
<name>C5KF89_PERM5</name>
<dbReference type="Proteomes" id="UP000007800">
    <property type="component" value="Unassembled WGS sequence"/>
</dbReference>
<proteinExistence type="predicted"/>
<evidence type="ECO:0000313" key="3">
    <source>
        <dbReference type="Proteomes" id="UP000007800"/>
    </source>
</evidence>
<dbReference type="AlphaFoldDB" id="C5KF89"/>
<gene>
    <name evidence="2" type="ORF">Pmar_PMAR004743</name>
</gene>
<sequence length="511" mass="56258">MRLLVAILVAFCTAIEAADSDSARAGLRVMVEWADSDKELTVEEVAVTLYTMRHLRRALSSQGEAVSPLFWAWLGDFEAQTEAIMAAKNDLFTLNVLTNQFRSDMKIFLAEFGSTPLGPLSKVSSDDGWTDDSDELRSIACYVDAPGVDVTNCGGGIVFDRVEDAINHRNELSGVDIGVVVKTSRELDRVKSSGISPKWVLASSKRLAQAAESSFKGALVSRGGVLKGVVANFGVSGFVLASRVDTRLYGLKRLGECGREKGYTVLRDPTDSPTSATAPSISCEIPSLETETIEKFPHIHPDYIVRAELKLASGQLPGIASEHLSRKAVTRLHEELLENDYAVYLPDAFTKETFEEILAEVERLWRIGENKTSGMEANCNLDGNDRMGGGRVHDQVTRPGSALWGADFPMELREYGRKSKGMPCHADLQMYKSMETDWEVVVTVSNSAESRCEFTWTNKNGEKRVVRTTANSVTLVRPNSAVHCVTSTAGGRREMLKMIFTGDYRKDGNFW</sequence>